<protein>
    <submittedName>
        <fullName evidence="3">Alpha/beta hydrolase</fullName>
    </submittedName>
</protein>
<evidence type="ECO:0000259" key="2">
    <source>
        <dbReference type="Pfam" id="PF07859"/>
    </source>
</evidence>
<reference evidence="3 4" key="1">
    <citation type="submission" date="2020-07" db="EMBL/GenBank/DDBJ databases">
        <title>Spirosoma foliorum sp. nov., isolated from the leaves on the Nejang mountain Korea, Republic of.</title>
        <authorList>
            <person name="Ho H."/>
            <person name="Lee Y.-J."/>
            <person name="Nurcahyanto D.-A."/>
            <person name="Kim S.-G."/>
        </authorList>
    </citation>
    <scope>NUCLEOTIDE SEQUENCE [LARGE SCALE GENOMIC DNA]</scope>
    <source>
        <strain evidence="3 4">PL0136</strain>
    </source>
</reference>
<evidence type="ECO:0000313" key="3">
    <source>
        <dbReference type="EMBL" id="QMW04035.1"/>
    </source>
</evidence>
<dbReference type="InterPro" id="IPR013094">
    <property type="entry name" value="AB_hydrolase_3"/>
</dbReference>
<dbReference type="GO" id="GO:0016787">
    <property type="term" value="F:hydrolase activity"/>
    <property type="evidence" value="ECO:0007669"/>
    <property type="project" value="UniProtKB-KW"/>
</dbReference>
<proteinExistence type="predicted"/>
<keyword evidence="4" id="KW-1185">Reference proteome</keyword>
<keyword evidence="1 3" id="KW-0378">Hydrolase</keyword>
<accession>A0A7G5GYU3</accession>
<gene>
    <name evidence="3" type="ORF">H3H32_03500</name>
</gene>
<dbReference type="Pfam" id="PF07859">
    <property type="entry name" value="Abhydrolase_3"/>
    <property type="match status" value="1"/>
</dbReference>
<dbReference type="RefSeq" id="WP_182461291.1">
    <property type="nucleotide sequence ID" value="NZ_CP059732.1"/>
</dbReference>
<evidence type="ECO:0000256" key="1">
    <source>
        <dbReference type="ARBA" id="ARBA00022801"/>
    </source>
</evidence>
<dbReference type="Proteomes" id="UP000515369">
    <property type="component" value="Chromosome"/>
</dbReference>
<organism evidence="3 4">
    <name type="scientific">Spirosoma foliorum</name>
    <dbReference type="NCBI Taxonomy" id="2710596"/>
    <lineage>
        <taxon>Bacteria</taxon>
        <taxon>Pseudomonadati</taxon>
        <taxon>Bacteroidota</taxon>
        <taxon>Cytophagia</taxon>
        <taxon>Cytophagales</taxon>
        <taxon>Cytophagaceae</taxon>
        <taxon>Spirosoma</taxon>
    </lineage>
</organism>
<dbReference type="SUPFAM" id="SSF53474">
    <property type="entry name" value="alpha/beta-Hydrolases"/>
    <property type="match status" value="1"/>
</dbReference>
<name>A0A7G5GYU3_9BACT</name>
<dbReference type="AlphaFoldDB" id="A0A7G5GYU3"/>
<dbReference type="EMBL" id="CP059732">
    <property type="protein sequence ID" value="QMW04035.1"/>
    <property type="molecule type" value="Genomic_DNA"/>
</dbReference>
<evidence type="ECO:0000313" key="4">
    <source>
        <dbReference type="Proteomes" id="UP000515369"/>
    </source>
</evidence>
<dbReference type="KEGG" id="sfol:H3H32_03500"/>
<dbReference type="PANTHER" id="PTHR48081:SF8">
    <property type="entry name" value="ALPHA_BETA HYDROLASE FOLD-3 DOMAIN-CONTAINING PROTEIN-RELATED"/>
    <property type="match status" value="1"/>
</dbReference>
<dbReference type="PANTHER" id="PTHR48081">
    <property type="entry name" value="AB HYDROLASE SUPERFAMILY PROTEIN C4A8.06C"/>
    <property type="match status" value="1"/>
</dbReference>
<feature type="domain" description="Alpha/beta hydrolase fold-3" evidence="2">
    <location>
        <begin position="151"/>
        <end position="357"/>
    </location>
</feature>
<sequence>MNNLVNWLAKLQEATSTSYLKRSTNFLYAGAFSLMIGLYACQDHRLPQPGQSIQSTSPKPDWGPTIGPQMLAVIEELGRLSPIPLNTLTPQQARQQPSFKDAVNSLLDKNKIPRPTANVTSSQQTIPGYNNVPIRIVVYTPKNKTGPLPVIVYYHGGGWVIASPEVYEYSTLALAEETGAIVVSVDYRLAPENKFPTAHEDAYAAYKWVTQNAASINGNPAKIALAGESAGGNMAITTAMLARDRGIALPVHILSVFPVADNNLDTPSYNIYKDAKPLNRPLVEYFTANYFNSPADGNSPLISLVDVADLTKLPPTTIIGAEIDPLQSEGMYLRDKLANSGVTVTYQLYPGATHEFFGMYAIVPQAQQAHTLAATQLINAFQ</sequence>
<dbReference type="InterPro" id="IPR029058">
    <property type="entry name" value="AB_hydrolase_fold"/>
</dbReference>
<dbReference type="Gene3D" id="3.40.50.1820">
    <property type="entry name" value="alpha/beta hydrolase"/>
    <property type="match status" value="1"/>
</dbReference>
<dbReference type="InterPro" id="IPR050300">
    <property type="entry name" value="GDXG_lipolytic_enzyme"/>
</dbReference>